<dbReference type="AlphaFoldDB" id="X1Q6W8"/>
<gene>
    <name evidence="1" type="ORF">S12H4_08277</name>
</gene>
<protein>
    <recommendedName>
        <fullName evidence="2">Replication protein</fullName>
    </recommendedName>
</protein>
<name>X1Q6W8_9ZZZZ</name>
<evidence type="ECO:0000313" key="1">
    <source>
        <dbReference type="EMBL" id="GAI64267.1"/>
    </source>
</evidence>
<comment type="caution">
    <text evidence="1">The sequence shown here is derived from an EMBL/GenBank/DDBJ whole genome shotgun (WGS) entry which is preliminary data.</text>
</comment>
<accession>X1Q6W8</accession>
<sequence>RFITTLRKEFGHIKVFRNWEAFGEKEPDGKVHADGYPHIHAVLLFEDYEFPVSLRDRHKHFRILRAEKDKIANLWDSHVDIEACYSVGGAMGYIKKYLLKTYGKPDVEKIHRVDSDRAF</sequence>
<dbReference type="EMBL" id="BARW01003179">
    <property type="protein sequence ID" value="GAI64267.1"/>
    <property type="molecule type" value="Genomic_DNA"/>
</dbReference>
<organism evidence="1">
    <name type="scientific">marine sediment metagenome</name>
    <dbReference type="NCBI Taxonomy" id="412755"/>
    <lineage>
        <taxon>unclassified sequences</taxon>
        <taxon>metagenomes</taxon>
        <taxon>ecological metagenomes</taxon>
    </lineage>
</organism>
<feature type="non-terminal residue" evidence="1">
    <location>
        <position position="1"/>
    </location>
</feature>
<proteinExistence type="predicted"/>
<reference evidence="1" key="1">
    <citation type="journal article" date="2014" name="Front. Microbiol.">
        <title>High frequency of phylogenetically diverse reductive dehalogenase-homologous genes in deep subseafloor sedimentary metagenomes.</title>
        <authorList>
            <person name="Kawai M."/>
            <person name="Futagami T."/>
            <person name="Toyoda A."/>
            <person name="Takaki Y."/>
            <person name="Nishi S."/>
            <person name="Hori S."/>
            <person name="Arai W."/>
            <person name="Tsubouchi T."/>
            <person name="Morono Y."/>
            <person name="Uchiyama I."/>
            <person name="Ito T."/>
            <person name="Fujiyama A."/>
            <person name="Inagaki F."/>
            <person name="Takami H."/>
        </authorList>
    </citation>
    <scope>NUCLEOTIDE SEQUENCE</scope>
    <source>
        <strain evidence="1">Expedition CK06-06</strain>
    </source>
</reference>
<evidence type="ECO:0008006" key="2">
    <source>
        <dbReference type="Google" id="ProtNLM"/>
    </source>
</evidence>